<dbReference type="Proteomes" id="UP000639772">
    <property type="component" value="Unassembled WGS sequence"/>
</dbReference>
<dbReference type="EMBL" id="JADCNL010000005">
    <property type="protein sequence ID" value="KAG0479697.1"/>
    <property type="molecule type" value="Genomic_DNA"/>
</dbReference>
<protein>
    <submittedName>
        <fullName evidence="2">Uncharacterized protein</fullName>
    </submittedName>
</protein>
<dbReference type="Proteomes" id="UP000636800">
    <property type="component" value="Chromosome 5"/>
</dbReference>
<evidence type="ECO:0000313" key="3">
    <source>
        <dbReference type="EMBL" id="KAG0482260.1"/>
    </source>
</evidence>
<dbReference type="EMBL" id="JADCNM010000005">
    <property type="protein sequence ID" value="KAG0482260.1"/>
    <property type="molecule type" value="Genomic_DNA"/>
</dbReference>
<evidence type="ECO:0000313" key="2">
    <source>
        <dbReference type="EMBL" id="KAG0479697.1"/>
    </source>
</evidence>
<reference evidence="4 5" key="1">
    <citation type="journal article" date="2020" name="Nat. Food">
        <title>A phased Vanilla planifolia genome enables genetic improvement of flavour and production.</title>
        <authorList>
            <person name="Hasing T."/>
            <person name="Tang H."/>
            <person name="Brym M."/>
            <person name="Khazi F."/>
            <person name="Huang T."/>
            <person name="Chambers A.H."/>
        </authorList>
    </citation>
    <scope>NUCLEOTIDE SEQUENCE [LARGE SCALE GENOMIC DNA]</scope>
    <source>
        <tissue evidence="2">Leaf</tissue>
    </source>
</reference>
<dbReference type="AlphaFoldDB" id="A0A835R5F1"/>
<organism evidence="2 4">
    <name type="scientific">Vanilla planifolia</name>
    <name type="common">Vanilla</name>
    <dbReference type="NCBI Taxonomy" id="51239"/>
    <lineage>
        <taxon>Eukaryota</taxon>
        <taxon>Viridiplantae</taxon>
        <taxon>Streptophyta</taxon>
        <taxon>Embryophyta</taxon>
        <taxon>Tracheophyta</taxon>
        <taxon>Spermatophyta</taxon>
        <taxon>Magnoliopsida</taxon>
        <taxon>Liliopsida</taxon>
        <taxon>Asparagales</taxon>
        <taxon>Orchidaceae</taxon>
        <taxon>Vanilloideae</taxon>
        <taxon>Vanilleae</taxon>
        <taxon>Vanilla</taxon>
    </lineage>
</organism>
<evidence type="ECO:0000256" key="1">
    <source>
        <dbReference type="SAM" id="MobiDB-lite"/>
    </source>
</evidence>
<feature type="region of interest" description="Disordered" evidence="1">
    <location>
        <begin position="31"/>
        <end position="55"/>
    </location>
</feature>
<proteinExistence type="predicted"/>
<accession>A0A835R5F1</accession>
<keyword evidence="4" id="KW-1185">Reference proteome</keyword>
<comment type="caution">
    <text evidence="2">The sequence shown here is derived from an EMBL/GenBank/DDBJ whole genome shotgun (WGS) entry which is preliminary data.</text>
</comment>
<evidence type="ECO:0000313" key="5">
    <source>
        <dbReference type="Proteomes" id="UP000639772"/>
    </source>
</evidence>
<evidence type="ECO:0000313" key="4">
    <source>
        <dbReference type="Proteomes" id="UP000636800"/>
    </source>
</evidence>
<feature type="compositionally biased region" description="Polar residues" evidence="1">
    <location>
        <begin position="38"/>
        <end position="48"/>
    </location>
</feature>
<gene>
    <name evidence="3" type="ORF">HPP92_010344</name>
    <name evidence="2" type="ORF">HPP92_010555</name>
</gene>
<name>A0A835R5F1_VANPL</name>
<sequence>MDVADIAEGSFFMRPRGADSCLHHPPPPLLLKPRKTTAMPSASQTTFPTRLLLHH</sequence>